<dbReference type="OrthoDB" id="5043642at2759"/>
<feature type="transmembrane region" description="Helical" evidence="1">
    <location>
        <begin position="6"/>
        <end position="25"/>
    </location>
</feature>
<evidence type="ECO:0000256" key="1">
    <source>
        <dbReference type="SAM" id="Phobius"/>
    </source>
</evidence>
<dbReference type="AlphaFoldDB" id="A0A5E8B6W6"/>
<dbReference type="GeneID" id="43580096"/>
<keyword evidence="1" id="KW-0472">Membrane</keyword>
<evidence type="ECO:0000313" key="2">
    <source>
        <dbReference type="EMBL" id="VVT46558.1"/>
    </source>
</evidence>
<protein>
    <recommendedName>
        <fullName evidence="4">HRQ family protein 2</fullName>
    </recommendedName>
</protein>
<dbReference type="RefSeq" id="XP_031851887.1">
    <property type="nucleotide sequence ID" value="XM_031995996.1"/>
</dbReference>
<accession>A0A5E8B6W6</accession>
<keyword evidence="1" id="KW-1133">Transmembrane helix</keyword>
<sequence>MLGLVEYFLLISSLALLFALISRYISRTARHRPLTQPTSSHATTPVPPFTVPAVDQSFDWSREPPRPYRPYKSGPFHLTMGLQKLPTDDWLLLDREYVRLTTEKRRVTEANPLHTVLMSGAARDALVEAYTFCLDYLTMRYPQYFMDAEKNLHQSIDEKMPPYPCLYNAIHDEYIPKDPKAYLATLDDPHSEESYKHLIRILVRTMEDDFLILIREDAQTPDSLPQYILRCGSFSFPTGFDPAQKMNTPLAEIHKPVPFYRKKIGSAMDKFFVRIKPGAWVQRFNWGVQTHTDLYAPESNHPAPGEMLCDPEDEPDDFDYSLLGIDAEKLDFTNGVFLRCERQCLLRLPQTKALLFTIRTYLTPLAQIRNQEPPENSENMIAAIENLPPAMAHYKLAEEWGPAVISYLKHETDGI</sequence>
<reference evidence="2 3" key="1">
    <citation type="submission" date="2019-09" db="EMBL/GenBank/DDBJ databases">
        <authorList>
            <person name="Brejova B."/>
        </authorList>
    </citation>
    <scope>NUCLEOTIDE SEQUENCE [LARGE SCALE GENOMIC DNA]</scope>
</reference>
<evidence type="ECO:0000313" key="3">
    <source>
        <dbReference type="Proteomes" id="UP000398389"/>
    </source>
</evidence>
<name>A0A5E8B6W6_9ASCO</name>
<keyword evidence="3" id="KW-1185">Reference proteome</keyword>
<keyword evidence="1" id="KW-0812">Transmembrane</keyword>
<gene>
    <name evidence="2" type="ORF">SAPINGB_P001273</name>
</gene>
<dbReference type="Proteomes" id="UP000398389">
    <property type="component" value="Unassembled WGS sequence"/>
</dbReference>
<dbReference type="InterPro" id="IPR021848">
    <property type="entry name" value="HODM_asu-like"/>
</dbReference>
<dbReference type="Pfam" id="PF11927">
    <property type="entry name" value="HODM_asu-like"/>
    <property type="match status" value="1"/>
</dbReference>
<organism evidence="2 3">
    <name type="scientific">Magnusiomyces paraingens</name>
    <dbReference type="NCBI Taxonomy" id="2606893"/>
    <lineage>
        <taxon>Eukaryota</taxon>
        <taxon>Fungi</taxon>
        <taxon>Dikarya</taxon>
        <taxon>Ascomycota</taxon>
        <taxon>Saccharomycotina</taxon>
        <taxon>Dipodascomycetes</taxon>
        <taxon>Dipodascales</taxon>
        <taxon>Dipodascaceae</taxon>
        <taxon>Magnusiomyces</taxon>
    </lineage>
</organism>
<dbReference type="EMBL" id="CABVLU010000001">
    <property type="protein sequence ID" value="VVT46558.1"/>
    <property type="molecule type" value="Genomic_DNA"/>
</dbReference>
<evidence type="ECO:0008006" key="4">
    <source>
        <dbReference type="Google" id="ProtNLM"/>
    </source>
</evidence>
<proteinExistence type="predicted"/>